<organism evidence="2 3">
    <name type="scientific">Galerina marginata (strain CBS 339.88)</name>
    <dbReference type="NCBI Taxonomy" id="685588"/>
    <lineage>
        <taxon>Eukaryota</taxon>
        <taxon>Fungi</taxon>
        <taxon>Dikarya</taxon>
        <taxon>Basidiomycota</taxon>
        <taxon>Agaricomycotina</taxon>
        <taxon>Agaricomycetes</taxon>
        <taxon>Agaricomycetidae</taxon>
        <taxon>Agaricales</taxon>
        <taxon>Agaricineae</taxon>
        <taxon>Strophariaceae</taxon>
        <taxon>Galerina</taxon>
    </lineage>
</organism>
<feature type="region of interest" description="Disordered" evidence="1">
    <location>
        <begin position="212"/>
        <end position="236"/>
    </location>
</feature>
<keyword evidence="3" id="KW-1185">Reference proteome</keyword>
<gene>
    <name evidence="2" type="ORF">GALMADRAFT_217223</name>
</gene>
<protein>
    <submittedName>
        <fullName evidence="2">Uncharacterized protein</fullName>
    </submittedName>
</protein>
<name>A0A067S5E0_GALM3</name>
<proteinExistence type="predicted"/>
<evidence type="ECO:0000313" key="2">
    <source>
        <dbReference type="EMBL" id="KDR66001.1"/>
    </source>
</evidence>
<evidence type="ECO:0000313" key="3">
    <source>
        <dbReference type="Proteomes" id="UP000027222"/>
    </source>
</evidence>
<evidence type="ECO:0000256" key="1">
    <source>
        <dbReference type="SAM" id="MobiDB-lite"/>
    </source>
</evidence>
<reference evidence="3" key="1">
    <citation type="journal article" date="2014" name="Proc. Natl. Acad. Sci. U.S.A.">
        <title>Extensive sampling of basidiomycete genomes demonstrates inadequacy of the white-rot/brown-rot paradigm for wood decay fungi.</title>
        <authorList>
            <person name="Riley R."/>
            <person name="Salamov A.A."/>
            <person name="Brown D.W."/>
            <person name="Nagy L.G."/>
            <person name="Floudas D."/>
            <person name="Held B.W."/>
            <person name="Levasseur A."/>
            <person name="Lombard V."/>
            <person name="Morin E."/>
            <person name="Otillar R."/>
            <person name="Lindquist E.A."/>
            <person name="Sun H."/>
            <person name="LaButti K.M."/>
            <person name="Schmutz J."/>
            <person name="Jabbour D."/>
            <person name="Luo H."/>
            <person name="Baker S.E."/>
            <person name="Pisabarro A.G."/>
            <person name="Walton J.D."/>
            <person name="Blanchette R.A."/>
            <person name="Henrissat B."/>
            <person name="Martin F."/>
            <person name="Cullen D."/>
            <person name="Hibbett D.S."/>
            <person name="Grigoriev I.V."/>
        </authorList>
    </citation>
    <scope>NUCLEOTIDE SEQUENCE [LARGE SCALE GENOMIC DNA]</scope>
    <source>
        <strain evidence="3">CBS 339.88</strain>
    </source>
</reference>
<accession>A0A067S5E0</accession>
<dbReference type="HOGENOM" id="CLU_831697_0_0_1"/>
<dbReference type="EMBL" id="KL142428">
    <property type="protein sequence ID" value="KDR66001.1"/>
    <property type="molecule type" value="Genomic_DNA"/>
</dbReference>
<sequence>MFTSRYLHWFYQDNVRIFLKVKSLLLRTGFPIDDKTIGLLLTWEFEVGHVKVWTRDPTHRIYRIVSTVASETRPNISPVTAFLLPQVNSYAKVEILAALVSLVSHASAECIPSSALDAGTPKNSCQHVRKRILNHRLWRYRNESAFTSLAPRNISPGITLLFPQVLVSLLSHASTEYIRLSGWDVETPRNKHSHCSMALSIRVHAQVTNLSDRFPRDVLPPPPRSKCPKTDPQPSSLALSKRVFPQAISPPERFSRNDLPPPPGSRIVNIACINRMDSFERSGCRNTKELRSKCPKIGPHSRYQPSGTFPREWSSSSPKFSYRYYRMHQPNAFV</sequence>
<dbReference type="Proteomes" id="UP000027222">
    <property type="component" value="Unassembled WGS sequence"/>
</dbReference>
<dbReference type="AlphaFoldDB" id="A0A067S5E0"/>